<feature type="transmembrane region" description="Helical" evidence="1">
    <location>
        <begin position="12"/>
        <end position="35"/>
    </location>
</feature>
<dbReference type="RefSeq" id="WP_140031437.1">
    <property type="nucleotide sequence ID" value="NZ_AP027305.1"/>
</dbReference>
<sequence length="118" mass="13359">MKLRKLTYETNISLYSMLSIVFYIFSFTALLSASISLISKLNYNSLVFILKSSPMIFVCLAIFLLANILVITISIYGIKYANINNKRELRKFYLLSAIILLGFGSIISLVIASFKILK</sequence>
<reference evidence="2" key="1">
    <citation type="submission" date="2023-11" db="EMBL/GenBank/DDBJ databases">
        <title>Completed genome sequence of Mycoplasma equirhinis type strain M432/72.</title>
        <authorList>
            <person name="Spergser J."/>
        </authorList>
    </citation>
    <scope>NUCLEOTIDE SEQUENCE [LARGE SCALE GENOMIC DNA]</scope>
    <source>
        <strain evidence="2">M432/72</strain>
    </source>
</reference>
<protein>
    <submittedName>
        <fullName evidence="2">Uncharacterized protein</fullName>
    </submittedName>
</protein>
<evidence type="ECO:0000313" key="3">
    <source>
        <dbReference type="Proteomes" id="UP001303601"/>
    </source>
</evidence>
<feature type="transmembrane region" description="Helical" evidence="1">
    <location>
        <begin position="55"/>
        <end position="80"/>
    </location>
</feature>
<keyword evidence="1" id="KW-0472">Membrane</keyword>
<feature type="transmembrane region" description="Helical" evidence="1">
    <location>
        <begin position="92"/>
        <end position="114"/>
    </location>
</feature>
<dbReference type="GeneID" id="94493353"/>
<accession>A0ABZ0PAI3</accession>
<proteinExistence type="predicted"/>
<organism evidence="2 3">
    <name type="scientific">Metamycoplasma equirhinis</name>
    <dbReference type="NCBI Taxonomy" id="92402"/>
    <lineage>
        <taxon>Bacteria</taxon>
        <taxon>Bacillati</taxon>
        <taxon>Mycoplasmatota</taxon>
        <taxon>Mycoplasmoidales</taxon>
        <taxon>Metamycoplasmataceae</taxon>
        <taxon>Metamycoplasma</taxon>
    </lineage>
</organism>
<gene>
    <name evidence="2" type="ORF">R9B83_00540</name>
</gene>
<keyword evidence="1" id="KW-1133">Transmembrane helix</keyword>
<dbReference type="Proteomes" id="UP001303601">
    <property type="component" value="Chromosome"/>
</dbReference>
<dbReference type="EMBL" id="CP137845">
    <property type="protein sequence ID" value="WPB54052.1"/>
    <property type="molecule type" value="Genomic_DNA"/>
</dbReference>
<keyword evidence="3" id="KW-1185">Reference proteome</keyword>
<evidence type="ECO:0000313" key="2">
    <source>
        <dbReference type="EMBL" id="WPB54052.1"/>
    </source>
</evidence>
<name>A0ABZ0PAI3_9BACT</name>
<evidence type="ECO:0000256" key="1">
    <source>
        <dbReference type="SAM" id="Phobius"/>
    </source>
</evidence>
<keyword evidence="1" id="KW-0812">Transmembrane</keyword>